<feature type="compositionally biased region" description="Basic and acidic residues" evidence="7">
    <location>
        <begin position="368"/>
        <end position="380"/>
    </location>
</feature>
<dbReference type="SUPFAM" id="SSF52467">
    <property type="entry name" value="DHS-like NAD/FAD-binding domain"/>
    <property type="match status" value="1"/>
</dbReference>
<reference evidence="9" key="1">
    <citation type="submission" date="2021-01" db="EMBL/GenBank/DDBJ databases">
        <authorList>
            <person name="Corre E."/>
            <person name="Pelletier E."/>
            <person name="Niang G."/>
            <person name="Scheremetjew M."/>
            <person name="Finn R."/>
            <person name="Kale V."/>
            <person name="Holt S."/>
            <person name="Cochrane G."/>
            <person name="Meng A."/>
            <person name="Brown T."/>
            <person name="Cohen L."/>
        </authorList>
    </citation>
    <scope>NUCLEOTIDE SEQUENCE</scope>
    <source>
        <strain evidence="9">SAG 63-3</strain>
    </source>
</reference>
<dbReference type="InterPro" id="IPR029035">
    <property type="entry name" value="DHS-like_NAD/FAD-binding_dom"/>
</dbReference>
<dbReference type="InterPro" id="IPR003000">
    <property type="entry name" value="Sirtuin"/>
</dbReference>
<evidence type="ECO:0000313" key="9">
    <source>
        <dbReference type="EMBL" id="CAD8768715.1"/>
    </source>
</evidence>
<dbReference type="InterPro" id="IPR026591">
    <property type="entry name" value="Sirtuin_cat_small_dom_sf"/>
</dbReference>
<accession>A0A7S0YCI0</accession>
<dbReference type="Gene3D" id="3.40.50.1220">
    <property type="entry name" value="TPP-binding domain"/>
    <property type="match status" value="1"/>
</dbReference>
<dbReference type="AlphaFoldDB" id="A0A7S0YCI0"/>
<feature type="domain" description="Deacetylase sirtuin-type" evidence="8">
    <location>
        <begin position="147"/>
        <end position="380"/>
    </location>
</feature>
<evidence type="ECO:0000256" key="1">
    <source>
        <dbReference type="ARBA" id="ARBA00001947"/>
    </source>
</evidence>
<organism evidence="9">
    <name type="scientific">Polytomella parva</name>
    <dbReference type="NCBI Taxonomy" id="51329"/>
    <lineage>
        <taxon>Eukaryota</taxon>
        <taxon>Viridiplantae</taxon>
        <taxon>Chlorophyta</taxon>
        <taxon>core chlorophytes</taxon>
        <taxon>Chlorophyceae</taxon>
        <taxon>CS clade</taxon>
        <taxon>Chlamydomonadales</taxon>
        <taxon>Chlamydomonadaceae</taxon>
        <taxon>Polytomella</taxon>
    </lineage>
</organism>
<feature type="compositionally biased region" description="Acidic residues" evidence="7">
    <location>
        <begin position="357"/>
        <end position="367"/>
    </location>
</feature>
<dbReference type="Gene3D" id="3.30.1600.10">
    <property type="entry name" value="SIR2/SIRT2 'Small Domain"/>
    <property type="match status" value="1"/>
</dbReference>
<keyword evidence="3" id="KW-0479">Metal-binding</keyword>
<dbReference type="GO" id="GO:0017136">
    <property type="term" value="F:histone deacetylase activity, NAD-dependent"/>
    <property type="evidence" value="ECO:0007669"/>
    <property type="project" value="TreeGrafter"/>
</dbReference>
<feature type="compositionally biased region" description="Acidic residues" evidence="7">
    <location>
        <begin position="332"/>
        <end position="347"/>
    </location>
</feature>
<keyword evidence="4" id="KW-0862">Zinc</keyword>
<dbReference type="PANTHER" id="PTHR11085">
    <property type="entry name" value="NAD-DEPENDENT PROTEIN DEACYLASE SIRTUIN-5, MITOCHONDRIAL-RELATED"/>
    <property type="match status" value="1"/>
</dbReference>
<name>A0A7S0YCI0_9CHLO</name>
<dbReference type="PANTHER" id="PTHR11085:SF6">
    <property type="entry name" value="NAD-DEPENDENT PROTEIN DEACETYLASE SIRTUIN-2"/>
    <property type="match status" value="1"/>
</dbReference>
<dbReference type="InterPro" id="IPR026590">
    <property type="entry name" value="Ssirtuin_cat_dom"/>
</dbReference>
<dbReference type="InterPro" id="IPR050134">
    <property type="entry name" value="NAD-dep_sirtuin_deacylases"/>
</dbReference>
<feature type="compositionally biased region" description="Polar residues" evidence="7">
    <location>
        <begin position="1"/>
        <end position="10"/>
    </location>
</feature>
<evidence type="ECO:0000256" key="4">
    <source>
        <dbReference type="ARBA" id="ARBA00022833"/>
    </source>
</evidence>
<keyword evidence="5" id="KW-0520">NAD</keyword>
<dbReference type="EMBL" id="HBFM01008034">
    <property type="protein sequence ID" value="CAD8768715.1"/>
    <property type="molecule type" value="Transcribed_RNA"/>
</dbReference>
<dbReference type="PROSITE" id="PS50305">
    <property type="entry name" value="SIRTUIN"/>
    <property type="match status" value="1"/>
</dbReference>
<sequence>MLPNNENIMENSVDEVATPLNLTPPVPKDSTNEQSSQSAWKIAANNDDSDDLSTSPTYPFKRGKDDPSFSSICGEEGGVEKEGDGDEDEDREEDEERDIENSEEGYESDGDANSDEDLTSSDSFPIPFSISSMLATSNGAVYHPPPKLLSSFDLEGVANLIKDGQAKNIIFMCGAGISVSSGIPDFRSPGTGLYSQLEKYGLPFPEAIFDISYFRHVSPRPFFTLAKELFPGSYRPSPAHCFLNLVHQKGLLLRVFTQNIDSLEGLAGLPLDKVVAAHGNFDASHCIECGKLFDIEYVRHAVFGTRRKKRVRKRDAGEGGEGVRGEGVKGEGEEDIEEEEEEEETKEEDVKDKIINETEENKEEEEEKGEKGNAKEELKK</sequence>
<gene>
    <name evidence="9" type="ORF">PPAR00522_LOCUS5113</name>
</gene>
<feature type="region of interest" description="Disordered" evidence="7">
    <location>
        <begin position="309"/>
        <end position="380"/>
    </location>
</feature>
<evidence type="ECO:0000256" key="2">
    <source>
        <dbReference type="ARBA" id="ARBA00022679"/>
    </source>
</evidence>
<protein>
    <recommendedName>
        <fullName evidence="8">Deacetylase sirtuin-type domain-containing protein</fullName>
    </recommendedName>
</protein>
<feature type="compositionally biased region" description="Basic and acidic residues" evidence="7">
    <location>
        <begin position="314"/>
        <end position="331"/>
    </location>
</feature>
<feature type="compositionally biased region" description="Acidic residues" evidence="7">
    <location>
        <begin position="83"/>
        <end position="119"/>
    </location>
</feature>
<dbReference type="GO" id="GO:0070403">
    <property type="term" value="F:NAD+ binding"/>
    <property type="evidence" value="ECO:0007669"/>
    <property type="project" value="InterPro"/>
</dbReference>
<dbReference type="GO" id="GO:0005634">
    <property type="term" value="C:nucleus"/>
    <property type="evidence" value="ECO:0007669"/>
    <property type="project" value="TreeGrafter"/>
</dbReference>
<comment type="cofactor">
    <cofactor evidence="1">
        <name>Zn(2+)</name>
        <dbReference type="ChEBI" id="CHEBI:29105"/>
    </cofactor>
</comment>
<evidence type="ECO:0000259" key="8">
    <source>
        <dbReference type="PROSITE" id="PS50305"/>
    </source>
</evidence>
<dbReference type="GO" id="GO:0046872">
    <property type="term" value="F:metal ion binding"/>
    <property type="evidence" value="ECO:0007669"/>
    <property type="project" value="UniProtKB-KW"/>
</dbReference>
<evidence type="ECO:0000256" key="5">
    <source>
        <dbReference type="ARBA" id="ARBA00023027"/>
    </source>
</evidence>
<feature type="region of interest" description="Disordered" evidence="7">
    <location>
        <begin position="1"/>
        <end position="122"/>
    </location>
</feature>
<evidence type="ECO:0000256" key="3">
    <source>
        <dbReference type="ARBA" id="ARBA00022723"/>
    </source>
</evidence>
<evidence type="ECO:0000256" key="7">
    <source>
        <dbReference type="SAM" id="MobiDB-lite"/>
    </source>
</evidence>
<dbReference type="Pfam" id="PF02146">
    <property type="entry name" value="SIR2"/>
    <property type="match status" value="1"/>
</dbReference>
<keyword evidence="2" id="KW-0808">Transferase</keyword>
<proteinExistence type="predicted"/>
<evidence type="ECO:0000256" key="6">
    <source>
        <dbReference type="PROSITE-ProRule" id="PRU00236"/>
    </source>
</evidence>
<comment type="caution">
    <text evidence="6">Lacks conserved residue(s) required for the propagation of feature annotation.</text>
</comment>